<evidence type="ECO:0000259" key="1">
    <source>
        <dbReference type="SMART" id="SM00850"/>
    </source>
</evidence>
<keyword evidence="3" id="KW-1185">Reference proteome</keyword>
<organism evidence="2 3">
    <name type="scientific">Leyella stercorea</name>
    <dbReference type="NCBI Taxonomy" id="363265"/>
    <lineage>
        <taxon>Bacteria</taxon>
        <taxon>Pseudomonadati</taxon>
        <taxon>Bacteroidota</taxon>
        <taxon>Bacteroidia</taxon>
        <taxon>Bacteroidales</taxon>
        <taxon>Prevotellaceae</taxon>
        <taxon>Leyella</taxon>
    </lineage>
</organism>
<dbReference type="AlphaFoldDB" id="A0A415GDK9"/>
<protein>
    <recommendedName>
        <fullName evidence="1">HTH LytTR-type domain-containing protein</fullName>
    </recommendedName>
</protein>
<proteinExistence type="predicted"/>
<reference evidence="2 3" key="1">
    <citation type="submission" date="2018-08" db="EMBL/GenBank/DDBJ databases">
        <title>A genome reference for cultivated species of the human gut microbiota.</title>
        <authorList>
            <person name="Zou Y."/>
            <person name="Xue W."/>
            <person name="Luo G."/>
        </authorList>
    </citation>
    <scope>NUCLEOTIDE SEQUENCE [LARGE SCALE GENOMIC DNA]</scope>
    <source>
        <strain evidence="2 3">AF42-9</strain>
    </source>
</reference>
<dbReference type="Pfam" id="PF04397">
    <property type="entry name" value="LytTR"/>
    <property type="match status" value="1"/>
</dbReference>
<dbReference type="EMBL" id="QRNO01000110">
    <property type="protein sequence ID" value="RHK46595.1"/>
    <property type="molecule type" value="Genomic_DNA"/>
</dbReference>
<accession>A0A415GDK9</accession>
<comment type="caution">
    <text evidence="2">The sequence shown here is derived from an EMBL/GenBank/DDBJ whole genome shotgun (WGS) entry which is preliminary data.</text>
</comment>
<dbReference type="GO" id="GO:0003677">
    <property type="term" value="F:DNA binding"/>
    <property type="evidence" value="ECO:0007669"/>
    <property type="project" value="InterPro"/>
</dbReference>
<dbReference type="SMART" id="SM00850">
    <property type="entry name" value="LytTR"/>
    <property type="match status" value="1"/>
</dbReference>
<evidence type="ECO:0000313" key="2">
    <source>
        <dbReference type="EMBL" id="RHK46595.1"/>
    </source>
</evidence>
<dbReference type="Gene3D" id="2.40.50.1020">
    <property type="entry name" value="LytTr DNA-binding domain"/>
    <property type="match status" value="1"/>
</dbReference>
<dbReference type="OrthoDB" id="1075130at2"/>
<dbReference type="Proteomes" id="UP000286598">
    <property type="component" value="Unassembled WGS sequence"/>
</dbReference>
<name>A0A415GDK9_9BACT</name>
<sequence length="120" mass="13716">MNITLYNRDELFVVHLESVAYFKAEDHFSRVFYINGTDVLLPFGLADICEYVCKCDNPSVAFMRVGRSLFLNLHNVSHVNLLKEKLTFVDNYGKSVSLTVSKRLLRNVVAHLKGEDAECE</sequence>
<gene>
    <name evidence="2" type="ORF">DW060_13005</name>
</gene>
<dbReference type="InterPro" id="IPR007492">
    <property type="entry name" value="LytTR_DNA-bd_dom"/>
</dbReference>
<feature type="domain" description="HTH LytTR-type" evidence="1">
    <location>
        <begin position="9"/>
        <end position="113"/>
    </location>
</feature>
<evidence type="ECO:0000313" key="3">
    <source>
        <dbReference type="Proteomes" id="UP000286598"/>
    </source>
</evidence>